<gene>
    <name evidence="2" type="ORF">PECUL_23A054249</name>
</gene>
<evidence type="ECO:0000313" key="2">
    <source>
        <dbReference type="EMBL" id="CAH2308203.1"/>
    </source>
</evidence>
<proteinExistence type="predicted"/>
<evidence type="ECO:0000313" key="3">
    <source>
        <dbReference type="Proteomes" id="UP001295444"/>
    </source>
</evidence>
<dbReference type="EMBL" id="OW240918">
    <property type="protein sequence ID" value="CAH2308203.1"/>
    <property type="molecule type" value="Genomic_DNA"/>
</dbReference>
<name>A0AAD1WJF1_PELCU</name>
<sequence length="315" mass="35411">MEELAELRHRIKNFHFKRQLGYSRLLIQMFGFLGNGKSSFINTCKYVWDGGEFINHTGASGDHGGHTLMRIAYPLTKTITLVDNRGCAKLNSFETGELYAQLANLLPLNDQYWYIGFGRSTGTSGNVPKGGQDRDFIETTTTFQPYVTSPAGGDPEAIFALNGQSSGYKGYSRLLLQLFGYLGNGKSSFINTCKYVWDEGEFINHAGAGEDYGSATKIRNSFPLTKTITLVDNRGCLTMDSYETGEIYAQLDTRLIRNDKMKVKKPTHNDVIGQGKEINSEETCHNRSDTQKEQTRHLMTEPQTRDKKKTQVNTY</sequence>
<reference evidence="2" key="1">
    <citation type="submission" date="2022-03" db="EMBL/GenBank/DDBJ databases">
        <authorList>
            <person name="Alioto T."/>
            <person name="Alioto T."/>
            <person name="Gomez Garrido J."/>
        </authorList>
    </citation>
    <scope>NUCLEOTIDE SEQUENCE</scope>
</reference>
<feature type="compositionally biased region" description="Basic residues" evidence="1">
    <location>
        <begin position="306"/>
        <end position="315"/>
    </location>
</feature>
<organism evidence="2 3">
    <name type="scientific">Pelobates cultripes</name>
    <name type="common">Western spadefoot toad</name>
    <dbReference type="NCBI Taxonomy" id="61616"/>
    <lineage>
        <taxon>Eukaryota</taxon>
        <taxon>Metazoa</taxon>
        <taxon>Chordata</taxon>
        <taxon>Craniata</taxon>
        <taxon>Vertebrata</taxon>
        <taxon>Euteleostomi</taxon>
        <taxon>Amphibia</taxon>
        <taxon>Batrachia</taxon>
        <taxon>Anura</taxon>
        <taxon>Pelobatoidea</taxon>
        <taxon>Pelobatidae</taxon>
        <taxon>Pelobates</taxon>
    </lineage>
</organism>
<dbReference type="AlphaFoldDB" id="A0AAD1WJF1"/>
<feature type="compositionally biased region" description="Basic and acidic residues" evidence="1">
    <location>
        <begin position="278"/>
        <end position="305"/>
    </location>
</feature>
<feature type="region of interest" description="Disordered" evidence="1">
    <location>
        <begin position="267"/>
        <end position="315"/>
    </location>
</feature>
<protein>
    <submittedName>
        <fullName evidence="2">Uncharacterized protein</fullName>
    </submittedName>
</protein>
<keyword evidence="3" id="KW-1185">Reference proteome</keyword>
<dbReference type="Proteomes" id="UP001295444">
    <property type="component" value="Chromosome 07"/>
</dbReference>
<evidence type="ECO:0000256" key="1">
    <source>
        <dbReference type="SAM" id="MobiDB-lite"/>
    </source>
</evidence>
<accession>A0AAD1WJF1</accession>